<dbReference type="EMBL" id="ON529852">
    <property type="protein sequence ID" value="USN13955.1"/>
    <property type="molecule type" value="Genomic_DNA"/>
</dbReference>
<evidence type="ECO:0000313" key="1">
    <source>
        <dbReference type="EMBL" id="USN13955.1"/>
    </source>
</evidence>
<dbReference type="Proteomes" id="UP001056685">
    <property type="component" value="Segment"/>
</dbReference>
<protein>
    <submittedName>
        <fullName evidence="1">Uncharacterized protein</fullName>
    </submittedName>
</protein>
<proteinExistence type="predicted"/>
<organism evidence="1 2">
    <name type="scientific">Brevundimonas phage vB_BpoS-Kabachok</name>
    <dbReference type="NCBI Taxonomy" id="2948600"/>
    <lineage>
        <taxon>Viruses</taxon>
        <taxon>Duplodnaviria</taxon>
        <taxon>Heunggongvirae</taxon>
        <taxon>Uroviricota</taxon>
        <taxon>Caudoviricetes</taxon>
        <taxon>Jeanschmidtviridae</taxon>
        <taxon>Marchewkavirus</taxon>
        <taxon>Marchewkavirus kabachok</taxon>
    </lineage>
</organism>
<reference evidence="1" key="1">
    <citation type="submission" date="2022-05" db="EMBL/GenBank/DDBJ databases">
        <authorList>
            <person name="Friedrich I."/>
            <person name="Poehlein A."/>
            <person name="Schneider D."/>
            <person name="Hertel R."/>
            <person name="Daniel R."/>
        </authorList>
    </citation>
    <scope>NUCLEOTIDE SEQUENCE</scope>
</reference>
<evidence type="ECO:0000313" key="2">
    <source>
        <dbReference type="Proteomes" id="UP001056685"/>
    </source>
</evidence>
<name>A0A9E7MPW0_9CAUD</name>
<keyword evidence="2" id="KW-1185">Reference proteome</keyword>
<gene>
    <name evidence="1" type="ORF">KABACHOK_01190</name>
</gene>
<accession>A0A9E7MPW0</accession>
<sequence length="130" mass="14622">MTAFVSYWTGPMPRKLKDIPDLPIVQFVTALDGVWGTWCWTDTVHADPQFWFHSVAPLFPEDIPEKLLRGKMANLIRRGLIDGCPCGCRGDYEATDKGRAFVAERLAAGETGCAPEMLERARLVVGERRR</sequence>